<keyword evidence="2" id="KW-1185">Reference proteome</keyword>
<name>A0A1J4J386_9EUKA</name>
<dbReference type="Proteomes" id="UP000179807">
    <property type="component" value="Unassembled WGS sequence"/>
</dbReference>
<proteinExistence type="predicted"/>
<organism evidence="1 2">
    <name type="scientific">Tritrichomonas foetus</name>
    <dbReference type="NCBI Taxonomy" id="1144522"/>
    <lineage>
        <taxon>Eukaryota</taxon>
        <taxon>Metamonada</taxon>
        <taxon>Parabasalia</taxon>
        <taxon>Tritrichomonadida</taxon>
        <taxon>Tritrichomonadidae</taxon>
        <taxon>Tritrichomonas</taxon>
    </lineage>
</organism>
<evidence type="ECO:0000313" key="1">
    <source>
        <dbReference type="EMBL" id="OHS93209.1"/>
    </source>
</evidence>
<dbReference type="AlphaFoldDB" id="A0A1J4J386"/>
<protein>
    <submittedName>
        <fullName evidence="1">Uncharacterized protein</fullName>
    </submittedName>
</protein>
<dbReference type="GeneID" id="94847955"/>
<reference evidence="1" key="1">
    <citation type="submission" date="2016-10" db="EMBL/GenBank/DDBJ databases">
        <authorList>
            <person name="Benchimol M."/>
            <person name="Almeida L.G."/>
            <person name="Vasconcelos A.T."/>
            <person name="Perreira-Neves A."/>
            <person name="Rosa I.A."/>
            <person name="Tasca T."/>
            <person name="Bogo M.R."/>
            <person name="de Souza W."/>
        </authorList>
    </citation>
    <scope>NUCLEOTIDE SEQUENCE [LARGE SCALE GENOMIC DNA]</scope>
    <source>
        <strain evidence="1">K</strain>
    </source>
</reference>
<accession>A0A1J4J386</accession>
<sequence>MDHNYVQWRWNPMTASIVDKKWMKDTVSTVELKIPQIWSTEIAQENFLDTPDILKQMETLASGAAEADNWMEPVPLDIP</sequence>
<dbReference type="RefSeq" id="XP_068346346.1">
    <property type="nucleotide sequence ID" value="XM_068513251.1"/>
</dbReference>
<dbReference type="EMBL" id="MLAK01001425">
    <property type="protein sequence ID" value="OHS93209.1"/>
    <property type="molecule type" value="Genomic_DNA"/>
</dbReference>
<gene>
    <name evidence="1" type="ORF">TRFO_40516</name>
</gene>
<dbReference type="VEuPathDB" id="TrichDB:TRFO_40516"/>
<evidence type="ECO:0000313" key="2">
    <source>
        <dbReference type="Proteomes" id="UP000179807"/>
    </source>
</evidence>
<comment type="caution">
    <text evidence="1">The sequence shown here is derived from an EMBL/GenBank/DDBJ whole genome shotgun (WGS) entry which is preliminary data.</text>
</comment>